<dbReference type="EMBL" id="JAVDUU010000001">
    <property type="protein sequence ID" value="MDR6940477.1"/>
    <property type="molecule type" value="Genomic_DNA"/>
</dbReference>
<name>A0ABU1T4Z9_9SPHI</name>
<dbReference type="RefSeq" id="WP_310091166.1">
    <property type="nucleotide sequence ID" value="NZ_JAVDUU010000001.1"/>
</dbReference>
<evidence type="ECO:0000313" key="2">
    <source>
        <dbReference type="Proteomes" id="UP001247620"/>
    </source>
</evidence>
<gene>
    <name evidence="1" type="ORF">J2W55_000305</name>
</gene>
<protein>
    <submittedName>
        <fullName evidence="1">Uncharacterized protein</fullName>
    </submittedName>
</protein>
<sequence length="120" mass="13694">MITKHVRVKSLIFDGTESEILERPINPDTEISIGGAIRFADFANNNFEDLRMILSGDDFESIVKTGKFASDGGFLNLYRGSDNLRLYFCKRGNAIVVFAYGEYQPTRYKLYLEGIWLSNH</sequence>
<comment type="caution">
    <text evidence="1">The sequence shown here is derived from an EMBL/GenBank/DDBJ whole genome shotgun (WGS) entry which is preliminary data.</text>
</comment>
<evidence type="ECO:0000313" key="1">
    <source>
        <dbReference type="EMBL" id="MDR6940477.1"/>
    </source>
</evidence>
<accession>A0ABU1T4Z9</accession>
<reference evidence="1 2" key="1">
    <citation type="submission" date="2023-07" db="EMBL/GenBank/DDBJ databases">
        <title>Sorghum-associated microbial communities from plants grown in Nebraska, USA.</title>
        <authorList>
            <person name="Schachtman D."/>
        </authorList>
    </citation>
    <scope>NUCLEOTIDE SEQUENCE [LARGE SCALE GENOMIC DNA]</scope>
    <source>
        <strain evidence="1 2">3262</strain>
    </source>
</reference>
<organism evidence="1 2">
    <name type="scientific">Mucilaginibacter pocheonensis</name>
    <dbReference type="NCBI Taxonomy" id="398050"/>
    <lineage>
        <taxon>Bacteria</taxon>
        <taxon>Pseudomonadati</taxon>
        <taxon>Bacteroidota</taxon>
        <taxon>Sphingobacteriia</taxon>
        <taxon>Sphingobacteriales</taxon>
        <taxon>Sphingobacteriaceae</taxon>
        <taxon>Mucilaginibacter</taxon>
    </lineage>
</organism>
<dbReference type="Proteomes" id="UP001247620">
    <property type="component" value="Unassembled WGS sequence"/>
</dbReference>
<proteinExistence type="predicted"/>
<keyword evidence="2" id="KW-1185">Reference proteome</keyword>